<evidence type="ECO:0000313" key="1">
    <source>
        <dbReference type="EMBL" id="CAB4708150.1"/>
    </source>
</evidence>
<gene>
    <name evidence="1" type="ORF">UFOPK2579_01292</name>
</gene>
<reference evidence="1" key="1">
    <citation type="submission" date="2020-05" db="EMBL/GenBank/DDBJ databases">
        <authorList>
            <person name="Chiriac C."/>
            <person name="Salcher M."/>
            <person name="Ghai R."/>
            <person name="Kavagutti S V."/>
        </authorList>
    </citation>
    <scope>NUCLEOTIDE SEQUENCE</scope>
</reference>
<dbReference type="AlphaFoldDB" id="A0A6J6Q8U4"/>
<organism evidence="1">
    <name type="scientific">freshwater metagenome</name>
    <dbReference type="NCBI Taxonomy" id="449393"/>
    <lineage>
        <taxon>unclassified sequences</taxon>
        <taxon>metagenomes</taxon>
        <taxon>ecological metagenomes</taxon>
    </lineage>
</organism>
<dbReference type="PROSITE" id="PS51257">
    <property type="entry name" value="PROKAR_LIPOPROTEIN"/>
    <property type="match status" value="1"/>
</dbReference>
<dbReference type="EMBL" id="CAEZXR010000141">
    <property type="protein sequence ID" value="CAB4708150.1"/>
    <property type="molecule type" value="Genomic_DNA"/>
</dbReference>
<protein>
    <submittedName>
        <fullName evidence="1">Unannotated protein</fullName>
    </submittedName>
</protein>
<accession>A0A6J6Q8U4</accession>
<name>A0A6J6Q8U4_9ZZZZ</name>
<sequence length="174" mass="18845">MPTFLRSRALAAVVLLGALVVSMAGCRPSDYQFRVDDRMTILEPASQSTVTAPFRISWEMEDFDPAGLDGSRSEDSGAYAVFVDRPPMKAGSDLRSLFDDDPACASDARCPDAATLARENIYVTTKSKVRVRFLPLQGAGGPDLHTITIVLLDGSGSRIGESSWYRTFTTEGDS</sequence>
<proteinExistence type="predicted"/>